<reference evidence="2 3" key="1">
    <citation type="submission" date="2018-06" db="EMBL/GenBank/DDBJ databases">
        <title>Genomic Encyclopedia of Archaeal and Bacterial Type Strains, Phase II (KMG-II): from individual species to whole genera.</title>
        <authorList>
            <person name="Goeker M."/>
        </authorList>
    </citation>
    <scope>NUCLEOTIDE SEQUENCE [LARGE SCALE GENOMIC DNA]</scope>
    <source>
        <strain evidence="2 3">DSM 24525</strain>
    </source>
</reference>
<accession>A0A2W7IY23</accession>
<dbReference type="InterPro" id="IPR014469">
    <property type="entry name" value="DUF2271"/>
</dbReference>
<dbReference type="Proteomes" id="UP000249688">
    <property type="component" value="Unassembled WGS sequence"/>
</dbReference>
<keyword evidence="1" id="KW-0732">Signal</keyword>
<dbReference type="OrthoDB" id="6057843at2"/>
<dbReference type="Pfam" id="PF10029">
    <property type="entry name" value="DUF2271"/>
    <property type="match status" value="1"/>
</dbReference>
<dbReference type="AlphaFoldDB" id="A0A2W7IY23"/>
<gene>
    <name evidence="2" type="ORF">C8P66_101313</name>
</gene>
<dbReference type="RefSeq" id="WP_111396364.1">
    <property type="nucleotide sequence ID" value="NZ_QKYU01000001.1"/>
</dbReference>
<evidence type="ECO:0000256" key="1">
    <source>
        <dbReference type="SAM" id="SignalP"/>
    </source>
</evidence>
<proteinExistence type="predicted"/>
<sequence length="164" mass="17042">MNKIVATLGLAATLAFPALAFAPAAEARSVTLTTQLRPYGGNGAYLAIYLVDAQGRFHSTLRVAGGKAKYHTHLRDWARGRATETARIDGITGASVGSGQTLRVTVDIADALIDAGYQIKVDTAVEDGRDNPGEITAPLTSAASAASGRAVSGRGYVASFKFDM</sequence>
<comment type="caution">
    <text evidence="2">The sequence shown here is derived from an EMBL/GenBank/DDBJ whole genome shotgun (WGS) entry which is preliminary data.</text>
</comment>
<evidence type="ECO:0000313" key="3">
    <source>
        <dbReference type="Proteomes" id="UP000249688"/>
    </source>
</evidence>
<protein>
    <submittedName>
        <fullName evidence="2">Uncharacterized protein DUF2271</fullName>
    </submittedName>
</protein>
<feature type="chain" id="PRO_5015839960" evidence="1">
    <location>
        <begin position="21"/>
        <end position="164"/>
    </location>
</feature>
<name>A0A2W7IY23_9PROT</name>
<dbReference type="EMBL" id="QKYU01000001">
    <property type="protein sequence ID" value="PZW51095.1"/>
    <property type="molecule type" value="Genomic_DNA"/>
</dbReference>
<keyword evidence="3" id="KW-1185">Reference proteome</keyword>
<feature type="signal peptide" evidence="1">
    <location>
        <begin position="1"/>
        <end position="20"/>
    </location>
</feature>
<evidence type="ECO:0000313" key="2">
    <source>
        <dbReference type="EMBL" id="PZW51095.1"/>
    </source>
</evidence>
<organism evidence="2 3">
    <name type="scientific">Humitalea rosea</name>
    <dbReference type="NCBI Taxonomy" id="990373"/>
    <lineage>
        <taxon>Bacteria</taxon>
        <taxon>Pseudomonadati</taxon>
        <taxon>Pseudomonadota</taxon>
        <taxon>Alphaproteobacteria</taxon>
        <taxon>Acetobacterales</taxon>
        <taxon>Roseomonadaceae</taxon>
        <taxon>Humitalea</taxon>
    </lineage>
</organism>